<sequence length="276" mass="31319">SVGHKTILASDTLIDFQIKFSLSIGGIVTHWFTFIVLSALRHFDNESMLSLAIPILMSILTDLQGTLKGKWRYMIPAIPPIHNHVLIPNYQDFKIQDFRYSNGFECFQAINMGRYEHVFEVVRLEEETGGYDIWGQFVARLAAYFGLLTEERLQGLTVIVRDLPEIDMAELVRLQICEELEDTWAWVAPGPKRQQVVTAGASEVIEDAPIVYEVALAILAPVQAPQPPLTSRISIEIRLSRMMDQAGVRYTSYADFKILYLRRTKRKTNNASTSAP</sequence>
<evidence type="ECO:0000313" key="2">
    <source>
        <dbReference type="EMBL" id="GEY89732.1"/>
    </source>
</evidence>
<feature type="non-terminal residue" evidence="2">
    <location>
        <position position="1"/>
    </location>
</feature>
<reference evidence="2" key="1">
    <citation type="journal article" date="2019" name="Sci. Rep.">
        <title>Draft genome of Tanacetum cinerariifolium, the natural source of mosquito coil.</title>
        <authorList>
            <person name="Yamashiro T."/>
            <person name="Shiraishi A."/>
            <person name="Satake H."/>
            <person name="Nakayama K."/>
        </authorList>
    </citation>
    <scope>NUCLEOTIDE SEQUENCE</scope>
</reference>
<keyword evidence="1" id="KW-0472">Membrane</keyword>
<name>A0A699HVX6_TANCI</name>
<dbReference type="EMBL" id="BKCJ010220303">
    <property type="protein sequence ID" value="GEY89732.1"/>
    <property type="molecule type" value="Genomic_DNA"/>
</dbReference>
<protein>
    <submittedName>
        <fullName evidence="2">Uncharacterized protein</fullName>
    </submittedName>
</protein>
<keyword evidence="1" id="KW-1133">Transmembrane helix</keyword>
<evidence type="ECO:0000256" key="1">
    <source>
        <dbReference type="SAM" id="Phobius"/>
    </source>
</evidence>
<keyword evidence="1" id="KW-0812">Transmembrane</keyword>
<organism evidence="2">
    <name type="scientific">Tanacetum cinerariifolium</name>
    <name type="common">Dalmatian daisy</name>
    <name type="synonym">Chrysanthemum cinerariifolium</name>
    <dbReference type="NCBI Taxonomy" id="118510"/>
    <lineage>
        <taxon>Eukaryota</taxon>
        <taxon>Viridiplantae</taxon>
        <taxon>Streptophyta</taxon>
        <taxon>Embryophyta</taxon>
        <taxon>Tracheophyta</taxon>
        <taxon>Spermatophyta</taxon>
        <taxon>Magnoliopsida</taxon>
        <taxon>eudicotyledons</taxon>
        <taxon>Gunneridae</taxon>
        <taxon>Pentapetalae</taxon>
        <taxon>asterids</taxon>
        <taxon>campanulids</taxon>
        <taxon>Asterales</taxon>
        <taxon>Asteraceae</taxon>
        <taxon>Asteroideae</taxon>
        <taxon>Anthemideae</taxon>
        <taxon>Anthemidinae</taxon>
        <taxon>Tanacetum</taxon>
    </lineage>
</organism>
<feature type="transmembrane region" description="Helical" evidence="1">
    <location>
        <begin position="20"/>
        <end position="40"/>
    </location>
</feature>
<proteinExistence type="predicted"/>
<gene>
    <name evidence="2" type="ORF">Tci_461706</name>
</gene>
<dbReference type="AlphaFoldDB" id="A0A699HVX6"/>
<comment type="caution">
    <text evidence="2">The sequence shown here is derived from an EMBL/GenBank/DDBJ whole genome shotgun (WGS) entry which is preliminary data.</text>
</comment>
<accession>A0A699HVX6</accession>